<name>A0A1N7RGZ9_9BACT</name>
<gene>
    <name evidence="5" type="ORF">SAMN05421788_11614</name>
</gene>
<dbReference type="InterPro" id="IPR020449">
    <property type="entry name" value="Tscrpt_reg_AraC-type_HTH"/>
</dbReference>
<dbReference type="SMART" id="SM00342">
    <property type="entry name" value="HTH_ARAC"/>
    <property type="match status" value="1"/>
</dbReference>
<accession>A0A1N7RGZ9</accession>
<keyword evidence="2 5" id="KW-0238">DNA-binding</keyword>
<dbReference type="InterPro" id="IPR009057">
    <property type="entry name" value="Homeodomain-like_sf"/>
</dbReference>
<dbReference type="Pfam" id="PF12833">
    <property type="entry name" value="HTH_18"/>
    <property type="match status" value="1"/>
</dbReference>
<dbReference type="PROSITE" id="PS00041">
    <property type="entry name" value="HTH_ARAC_FAMILY_1"/>
    <property type="match status" value="1"/>
</dbReference>
<dbReference type="PROSITE" id="PS01124">
    <property type="entry name" value="HTH_ARAC_FAMILY_2"/>
    <property type="match status" value="1"/>
</dbReference>
<dbReference type="InterPro" id="IPR037923">
    <property type="entry name" value="HTH-like"/>
</dbReference>
<evidence type="ECO:0000313" key="5">
    <source>
        <dbReference type="EMBL" id="SIT34369.1"/>
    </source>
</evidence>
<evidence type="ECO:0000256" key="3">
    <source>
        <dbReference type="ARBA" id="ARBA00023163"/>
    </source>
</evidence>
<evidence type="ECO:0000256" key="2">
    <source>
        <dbReference type="ARBA" id="ARBA00023125"/>
    </source>
</evidence>
<organism evidence="5 6">
    <name type="scientific">Filimonas lacunae</name>
    <dbReference type="NCBI Taxonomy" id="477680"/>
    <lineage>
        <taxon>Bacteria</taxon>
        <taxon>Pseudomonadati</taxon>
        <taxon>Bacteroidota</taxon>
        <taxon>Chitinophagia</taxon>
        <taxon>Chitinophagales</taxon>
        <taxon>Chitinophagaceae</taxon>
        <taxon>Filimonas</taxon>
    </lineage>
</organism>
<evidence type="ECO:0000259" key="4">
    <source>
        <dbReference type="PROSITE" id="PS01124"/>
    </source>
</evidence>
<dbReference type="AlphaFoldDB" id="A0A1N7RGZ9"/>
<dbReference type="OrthoDB" id="1157557at2"/>
<dbReference type="Gene3D" id="1.10.10.60">
    <property type="entry name" value="Homeodomain-like"/>
    <property type="match status" value="1"/>
</dbReference>
<evidence type="ECO:0000256" key="1">
    <source>
        <dbReference type="ARBA" id="ARBA00023015"/>
    </source>
</evidence>
<protein>
    <submittedName>
        <fullName evidence="5">AraC-type DNA-binding protein</fullName>
    </submittedName>
</protein>
<dbReference type="Proteomes" id="UP000186917">
    <property type="component" value="Unassembled WGS sequence"/>
</dbReference>
<dbReference type="GO" id="GO:0003700">
    <property type="term" value="F:DNA-binding transcription factor activity"/>
    <property type="evidence" value="ECO:0007669"/>
    <property type="project" value="InterPro"/>
</dbReference>
<dbReference type="STRING" id="477680.SAMN05421788_11614"/>
<keyword evidence="6" id="KW-1185">Reference proteome</keyword>
<dbReference type="RefSeq" id="WP_076382690.1">
    <property type="nucleotide sequence ID" value="NZ_AP017422.1"/>
</dbReference>
<dbReference type="InterPro" id="IPR018060">
    <property type="entry name" value="HTH_AraC"/>
</dbReference>
<dbReference type="PANTHER" id="PTHR43280">
    <property type="entry name" value="ARAC-FAMILY TRANSCRIPTIONAL REGULATOR"/>
    <property type="match status" value="1"/>
</dbReference>
<dbReference type="EMBL" id="FTOR01000016">
    <property type="protein sequence ID" value="SIT34369.1"/>
    <property type="molecule type" value="Genomic_DNA"/>
</dbReference>
<dbReference type="GO" id="GO:0043565">
    <property type="term" value="F:sequence-specific DNA binding"/>
    <property type="evidence" value="ECO:0007669"/>
    <property type="project" value="InterPro"/>
</dbReference>
<keyword evidence="1" id="KW-0805">Transcription regulation</keyword>
<keyword evidence="3" id="KW-0804">Transcription</keyword>
<dbReference type="PRINTS" id="PR00032">
    <property type="entry name" value="HTHARAC"/>
</dbReference>
<feature type="domain" description="HTH araC/xylS-type" evidence="4">
    <location>
        <begin position="192"/>
        <end position="290"/>
    </location>
</feature>
<proteinExistence type="predicted"/>
<dbReference type="PANTHER" id="PTHR43280:SF2">
    <property type="entry name" value="HTH-TYPE TRANSCRIPTIONAL REGULATOR EXSA"/>
    <property type="match status" value="1"/>
</dbReference>
<evidence type="ECO:0000313" key="6">
    <source>
        <dbReference type="Proteomes" id="UP000186917"/>
    </source>
</evidence>
<dbReference type="SUPFAM" id="SSF46689">
    <property type="entry name" value="Homeodomain-like"/>
    <property type="match status" value="1"/>
</dbReference>
<dbReference type="SUPFAM" id="SSF51215">
    <property type="entry name" value="Regulatory protein AraC"/>
    <property type="match status" value="1"/>
</dbReference>
<sequence>MYQFHYQQGAAGKLDAFPHILEIYAKKNTAIQLQSFPQQVAKGLCIYFIQEGKFEWWVNGVHYFLFPGDTVLVLPGETIGNEKGLLELGSIYCLELNIKPLKQGELVPGVWSGLGQAECAAIGKLLHLKSTSVLSRMSDAGRILTSLFYEIHHLELAYVTRVNQLIDELIIAITRQLTRQCLPARDFSSIFMKLEDALRKDLSHQWTVEEMAAIAGMGTTLFTEKVKGFTGFTPINYLINIRISEATRLLKRRDISITDIALDTGFYSSQHFSTTFKKLTGYTPGEFRKNNTYTE</sequence>
<dbReference type="InterPro" id="IPR018062">
    <property type="entry name" value="HTH_AraC-typ_CS"/>
</dbReference>
<reference evidence="6" key="1">
    <citation type="submission" date="2017-01" db="EMBL/GenBank/DDBJ databases">
        <authorList>
            <person name="Varghese N."/>
            <person name="Submissions S."/>
        </authorList>
    </citation>
    <scope>NUCLEOTIDE SEQUENCE [LARGE SCALE GENOMIC DNA]</scope>
    <source>
        <strain evidence="6">DSM 21054</strain>
    </source>
</reference>